<protein>
    <submittedName>
        <fullName evidence="2">Uncharacterized protein</fullName>
    </submittedName>
</protein>
<accession>A0A9Q3S2V8</accession>
<evidence type="ECO:0000313" key="3">
    <source>
        <dbReference type="Proteomes" id="UP000824927"/>
    </source>
</evidence>
<evidence type="ECO:0000256" key="1">
    <source>
        <dbReference type="SAM" id="Phobius"/>
    </source>
</evidence>
<proteinExistence type="predicted"/>
<organism evidence="2 3">
    <name type="scientific">Qipengyuania aquimaris</name>
    <dbReference type="NCBI Taxonomy" id="255984"/>
    <lineage>
        <taxon>Bacteria</taxon>
        <taxon>Pseudomonadati</taxon>
        <taxon>Pseudomonadota</taxon>
        <taxon>Alphaproteobacteria</taxon>
        <taxon>Sphingomonadales</taxon>
        <taxon>Erythrobacteraceae</taxon>
        <taxon>Qipengyuania</taxon>
    </lineage>
</organism>
<feature type="transmembrane region" description="Helical" evidence="1">
    <location>
        <begin position="259"/>
        <end position="280"/>
    </location>
</feature>
<feature type="transmembrane region" description="Helical" evidence="1">
    <location>
        <begin position="12"/>
        <end position="35"/>
    </location>
</feature>
<feature type="transmembrane region" description="Helical" evidence="1">
    <location>
        <begin position="219"/>
        <end position="239"/>
    </location>
</feature>
<dbReference type="Proteomes" id="UP000824927">
    <property type="component" value="Unassembled WGS sequence"/>
</dbReference>
<evidence type="ECO:0000313" key="2">
    <source>
        <dbReference type="EMBL" id="MBY6218907.1"/>
    </source>
</evidence>
<sequence>MDALKNLGRPPFANYDIVVYFGGGLFALPFIYRYFLHPFGVPLPSFVLTESSQVTLEIIRGLALLMAVYVIGHLLAYLSSQLVEKAVDRFLGKISTAIIVSLQSSKADRNAKLKAMFRERAERIQSENAVFPSIVRGIFHFPNVIHYGFVYLTGIFGYLDTRIPPDAFESAKSRYSSVVVPGCEVRADEKWYKSLEYYVINNIPDAVPRMYNYLVMAGLFRSLSFLFLWSSWLILIFLLTNAIFDTWPLGLTEMGTGHGAGFIEWFSLSTLSVFSLVAYLKFQRRYVEEAILALAFSNTIKAN</sequence>
<dbReference type="AlphaFoldDB" id="A0A9Q3S2V8"/>
<comment type="caution">
    <text evidence="2">The sequence shown here is derived from an EMBL/GenBank/DDBJ whole genome shotgun (WGS) entry which is preliminary data.</text>
</comment>
<dbReference type="EMBL" id="JAHVKP010000001">
    <property type="protein sequence ID" value="MBY6218907.1"/>
    <property type="molecule type" value="Genomic_DNA"/>
</dbReference>
<dbReference type="RefSeq" id="WP_222405577.1">
    <property type="nucleotide sequence ID" value="NZ_JAHVKP010000001.1"/>
</dbReference>
<keyword evidence="1" id="KW-1133">Transmembrane helix</keyword>
<keyword evidence="1" id="KW-0472">Membrane</keyword>
<keyword evidence="1" id="KW-0812">Transmembrane</keyword>
<name>A0A9Q3S2V8_9SPHN</name>
<reference evidence="2" key="1">
    <citation type="submission" date="2021-06" db="EMBL/GenBank/DDBJ databases">
        <title>50 bacteria genomes isolated from Dapeng, Shenzhen, China.</title>
        <authorList>
            <person name="Zheng W."/>
            <person name="Yu S."/>
            <person name="Huang Y."/>
        </authorList>
    </citation>
    <scope>NUCLEOTIDE SEQUENCE</scope>
    <source>
        <strain evidence="2">DP4N28-2</strain>
    </source>
</reference>
<gene>
    <name evidence="2" type="ORF">KUV31_11210</name>
</gene>
<feature type="transmembrane region" description="Helical" evidence="1">
    <location>
        <begin position="58"/>
        <end position="79"/>
    </location>
</feature>